<keyword evidence="4" id="KW-1185">Reference proteome</keyword>
<dbReference type="RefSeq" id="XP_065665585.1">
    <property type="nucleotide sequence ID" value="XM_065809513.1"/>
</dbReference>
<dbReference type="InterPro" id="IPR036397">
    <property type="entry name" value="RNaseH_sf"/>
</dbReference>
<reference evidence="5" key="1">
    <citation type="submission" date="2025-08" db="UniProtKB">
        <authorList>
            <consortium name="RefSeq"/>
        </authorList>
    </citation>
    <scope>IDENTIFICATION</scope>
</reference>
<dbReference type="InterPro" id="IPR040676">
    <property type="entry name" value="DUF5641"/>
</dbReference>
<evidence type="ECO:0000259" key="3">
    <source>
        <dbReference type="Pfam" id="PF18701"/>
    </source>
</evidence>
<dbReference type="Gene3D" id="1.10.340.70">
    <property type="match status" value="1"/>
</dbReference>
<feature type="domain" description="DUF5641" evidence="3">
    <location>
        <begin position="493"/>
        <end position="579"/>
    </location>
</feature>
<dbReference type="Pfam" id="PF18701">
    <property type="entry name" value="DUF5641"/>
    <property type="match status" value="1"/>
</dbReference>
<evidence type="ECO:0000313" key="4">
    <source>
        <dbReference type="Proteomes" id="UP001652625"/>
    </source>
</evidence>
<dbReference type="InterPro" id="IPR012337">
    <property type="entry name" value="RNaseH-like_sf"/>
</dbReference>
<sequence length="594" mass="69339">MCLSIVSSFVWCNLSPFFLSATLINHAKHYAANDFDFSKKLIQSLHVDDLNTSFDSVSKGLMFYNKAKSCLREGNFYLRKFESNSTELNSLIKENNPTSSDITKVLGLKWDKIEDNFIFSFQDLLYLVDNKPTKRSILRFIASFYDPLGLVNPIIVRYCFNRFKRLKKIRSLYDINFWSYIESERNLADIISRGCRFSTFQNNDLRFKGPSFLFNDFVLWPSFDLSKQGDSLSEVATLITSEHLIINLDFMNIKNFKTYDRLLKVTALVLRFVKKYIFLFFVGCEPCNQQKRDLGFFTVDELIRCQGRLSNAPIPFDSKFPIYLLNKSYLSNLIILHYHYITKHGGVKETLNELRTKFWLTKARSLIKTIIRNCYNCRRFDSKPYKYLNSPSLPLSRVSDKYAFKYVGVDLCGPIMIKNIYESNMMYEAWIFVVACCSTRFLYLDLVPDCSAEACIRGLRRFISRFGAPLQFISDNGSNFSAEETQSFTTYTMHIWKEEYITSLRELHKSVTHRSWGFQMKVGDVVIIDDPKVPRSVWKMGVTQRLRYSNDGQVRAAEIRVISGDRSVIKRTANKLYLLERHYDIKEQSTQVSL</sequence>
<name>A0ABM4CUG5_HYDVU</name>
<keyword evidence="1" id="KW-0732">Signal</keyword>
<gene>
    <name evidence="5" type="primary">LOC136087009</name>
</gene>
<feature type="chain" id="PRO_5045192752" evidence="1">
    <location>
        <begin position="22"/>
        <end position="594"/>
    </location>
</feature>
<dbReference type="Gene3D" id="3.30.420.10">
    <property type="entry name" value="Ribonuclease H-like superfamily/Ribonuclease H"/>
    <property type="match status" value="1"/>
</dbReference>
<dbReference type="GeneID" id="136087009"/>
<dbReference type="InterPro" id="IPR041588">
    <property type="entry name" value="Integrase_H2C2"/>
</dbReference>
<accession>A0ABM4CUG5</accession>
<feature type="signal peptide" evidence="1">
    <location>
        <begin position="1"/>
        <end position="21"/>
    </location>
</feature>
<evidence type="ECO:0000313" key="5">
    <source>
        <dbReference type="RefSeq" id="XP_065665585.1"/>
    </source>
</evidence>
<organism evidence="4 5">
    <name type="scientific">Hydra vulgaris</name>
    <name type="common">Hydra</name>
    <name type="synonym">Hydra attenuata</name>
    <dbReference type="NCBI Taxonomy" id="6087"/>
    <lineage>
        <taxon>Eukaryota</taxon>
        <taxon>Metazoa</taxon>
        <taxon>Cnidaria</taxon>
        <taxon>Hydrozoa</taxon>
        <taxon>Hydroidolina</taxon>
        <taxon>Anthoathecata</taxon>
        <taxon>Aplanulata</taxon>
        <taxon>Hydridae</taxon>
        <taxon>Hydra</taxon>
    </lineage>
</organism>
<feature type="domain" description="Integrase zinc-binding" evidence="2">
    <location>
        <begin position="331"/>
        <end position="381"/>
    </location>
</feature>
<evidence type="ECO:0000259" key="2">
    <source>
        <dbReference type="Pfam" id="PF17921"/>
    </source>
</evidence>
<protein>
    <submittedName>
        <fullName evidence="5">Uncharacterized protein LOC136087009</fullName>
    </submittedName>
</protein>
<dbReference type="PANTHER" id="PTHR47331:SF2">
    <property type="match status" value="1"/>
</dbReference>
<proteinExistence type="predicted"/>
<dbReference type="PANTHER" id="PTHR47331">
    <property type="entry name" value="PHD-TYPE DOMAIN-CONTAINING PROTEIN"/>
    <property type="match status" value="1"/>
</dbReference>
<dbReference type="SUPFAM" id="SSF53098">
    <property type="entry name" value="Ribonuclease H-like"/>
    <property type="match status" value="1"/>
</dbReference>
<dbReference type="Pfam" id="PF17921">
    <property type="entry name" value="Integrase_H2C2"/>
    <property type="match status" value="1"/>
</dbReference>
<evidence type="ECO:0000256" key="1">
    <source>
        <dbReference type="SAM" id="SignalP"/>
    </source>
</evidence>
<dbReference type="Proteomes" id="UP001652625">
    <property type="component" value="Chromosome 11"/>
</dbReference>